<gene>
    <name evidence="1" type="ORF">E0946_06345</name>
</gene>
<reference evidence="1" key="1">
    <citation type="submission" date="2019-03" db="EMBL/GenBank/DDBJ databases">
        <title>Candidatus Syntrophosphaera thermopropionivorans: a novel player in syntrophic propionate oxidation during anaerobic digestion.</title>
        <authorList>
            <person name="Dyksma S."/>
        </authorList>
    </citation>
    <scope>NUCLEOTIDE SEQUENCE</scope>
    <source>
        <strain evidence="1">W5</strain>
    </source>
</reference>
<comment type="caution">
    <text evidence="1">The sequence shown here is derived from an EMBL/GenBank/DDBJ whole genome shotgun (WGS) entry which is preliminary data.</text>
</comment>
<dbReference type="Proteomes" id="UP000294588">
    <property type="component" value="Unassembled WGS sequence"/>
</dbReference>
<name>A0AC61QHX6_9BACT</name>
<protein>
    <submittedName>
        <fullName evidence="1">Uncharacterized protein</fullName>
    </submittedName>
</protein>
<accession>A0AC61QHX6</accession>
<keyword evidence="2" id="KW-1185">Reference proteome</keyword>
<evidence type="ECO:0000313" key="1">
    <source>
        <dbReference type="EMBL" id="TDF72563.1"/>
    </source>
</evidence>
<proteinExistence type="predicted"/>
<dbReference type="EMBL" id="SMOG01000025">
    <property type="protein sequence ID" value="TDF72563.1"/>
    <property type="molecule type" value="Genomic_DNA"/>
</dbReference>
<sequence>MNNSTIKIIKASAGTGKTYRLAVEYVKLVLQYGTNINLDSILVLTFTRKATAEIRERIVEHLELLNSTKDEEKEAKLALIIAIFGDDNKTELNDIEKKNLQEALQKIKTDHQQLQVMTIDSYINNIFRNLVNPQKNYGDFEIDDDIVEKTLPLLYQYLLSSNLELYQKVENLLKARVTSSIDRYNSFFQSLIQNRLMLHLINVSQNHFDPNSLMYLCEHDEICEEKTKESLSIIKERMIEHINSIGNSNPTGKNNAPVLFTDIFNTDFKKSFHPFPSELETLIAEIDKLFSYSNTEKEKEEINQRYKMFKNILSLKSKDSYIYSGDKFRKGIYDDIKIQWKNDFNSLLEAMAEYFLYTKFIPEQRYILSIWKEVLEEYDKLLYSNKKLTYNDVSWLTLNTLLKGDEERIDWDNSEIDNEFYFFLTHRTRYLFIDEFQDTSLLQFFILKPIMLELSSGEGSEEYGKVVVVGDEKQSIFSWRGGERDLLLNLKDILPTIDKSSGVEETLEESYRSSKAMMDFINYVFSNEALIQDLKKKNLDWEYNECKAAKPQCYPTNIELFLQRYSSKNENFKLDKVQREFIQNFIKPAWEQNKDNKDYTMAILCRTNPQLETFQLLLEEAGIESIYQPSSLITEHNYVYPLISLLKFINYKDWLEFLTVLRSNYIMLKAEPLKRVITIISQSLKDFTEPDFSEFPVVQTLYEFHSKDRDKISDICQDFLDLFLYNKKLSERDYININAFMAILQDYELNNTDKAKSIPAFLDFLDDNKAQDFMKQVPLTGDIPLQLLTIHKAKGLEFDQVFVFYDLSASHNPESYNLSLYPKYKDKTFEKLSDIGITCHYDDILKYSSKKELVELDSKKEMLEEMNTLYVAFTRAKTSLTLCMAYEHKDGFDHLLNNKQDSDKYLPILLTKIVRDFFTSKKIEPIGPDKNIYKFPVGAETTPTPKEEKELSKERLCALNLTNILPPKQAYPFKETVDTSKNKYLNWKSMWLENRSNLYGNLAHYYLSFLKYNLPEEHNYALKQCILKYGTLLTHSEIEEKINSLKNNLPISELFPPDYDKVFTEFTLFSEGNQYRIDRLLIDTKQKRALILDYKTGVTKEQEQLEHYKNALSKLPAIKDGNFSIDTKFISLTL</sequence>
<organism evidence="1 2">
    <name type="scientific">Candidatus Syntrophosphaera thermopropionivorans</name>
    <dbReference type="NCBI Taxonomy" id="2593015"/>
    <lineage>
        <taxon>Bacteria</taxon>
        <taxon>Pseudomonadati</taxon>
        <taxon>Candidatus Cloacimonadota</taxon>
        <taxon>Candidatus Cloacimonadia</taxon>
        <taxon>Candidatus Cloacimonadales</taxon>
        <taxon>Candidatus Cloacimonadaceae</taxon>
        <taxon>Candidatus Syntrophosphaera</taxon>
    </lineage>
</organism>
<evidence type="ECO:0000313" key="2">
    <source>
        <dbReference type="Proteomes" id="UP000294588"/>
    </source>
</evidence>